<gene>
    <name evidence="1" type="ORF">CANCADRAFT_72564</name>
</gene>
<dbReference type="AlphaFoldDB" id="A0A1E4TIJ6"/>
<name>A0A1E4TIJ6_9ASCO</name>
<reference evidence="2" key="1">
    <citation type="submission" date="2016-02" db="EMBL/GenBank/DDBJ databases">
        <title>Comparative genomics of biotechnologically important yeasts.</title>
        <authorList>
            <consortium name="DOE Joint Genome Institute"/>
            <person name="Riley R."/>
            <person name="Haridas S."/>
            <person name="Wolfe K.H."/>
            <person name="Lopes M.R."/>
            <person name="Hittinger C.T."/>
            <person name="Goker M."/>
            <person name="Salamov A."/>
            <person name="Wisecaver J."/>
            <person name="Long T.M."/>
            <person name="Aerts A.L."/>
            <person name="Barry K."/>
            <person name="Choi C."/>
            <person name="Clum A."/>
            <person name="Coughlan A.Y."/>
            <person name="Deshpande S."/>
            <person name="Douglass A.P."/>
            <person name="Hanson S.J."/>
            <person name="Klenk H.-P."/>
            <person name="Labutti K."/>
            <person name="Lapidus A."/>
            <person name="Lindquist E."/>
            <person name="Lipzen A."/>
            <person name="Meier-Kolthoff J.P."/>
            <person name="Ohm R.A."/>
            <person name="Otillar R.P."/>
            <person name="Pangilinan J."/>
            <person name="Peng Y."/>
            <person name="Rokas A."/>
            <person name="Rosa C.A."/>
            <person name="Scheuner C."/>
            <person name="Sibirny A.A."/>
            <person name="Slot J.C."/>
            <person name="Stielow J.B."/>
            <person name="Sun H."/>
            <person name="Kurtzman C.P."/>
            <person name="Blackwell M."/>
            <person name="Jeffries T.W."/>
            <person name="Grigoriev I.V."/>
        </authorList>
    </citation>
    <scope>NUCLEOTIDE SEQUENCE [LARGE SCALE GENOMIC DNA]</scope>
    <source>
        <strain evidence="2">NRRL Y-17796</strain>
    </source>
</reference>
<keyword evidence="2" id="KW-1185">Reference proteome</keyword>
<dbReference type="EMBL" id="KV453841">
    <property type="protein sequence ID" value="ODV91537.1"/>
    <property type="molecule type" value="Genomic_DNA"/>
</dbReference>
<dbReference type="Proteomes" id="UP000095023">
    <property type="component" value="Unassembled WGS sequence"/>
</dbReference>
<evidence type="ECO:0000313" key="2">
    <source>
        <dbReference type="Proteomes" id="UP000095023"/>
    </source>
</evidence>
<proteinExistence type="predicted"/>
<evidence type="ECO:0000313" key="1">
    <source>
        <dbReference type="EMBL" id="ODV91537.1"/>
    </source>
</evidence>
<sequence length="75" mass="8533">MQTKEGISLIGAFLRRCDWSIKGLINSCRTGPLGKHYNGVRIPTTKSQIFPWVKGTLSIYYLFCQKLVLTLLRDS</sequence>
<protein>
    <submittedName>
        <fullName evidence="1">Uncharacterized protein</fullName>
    </submittedName>
</protein>
<organism evidence="1 2">
    <name type="scientific">Tortispora caseinolytica NRRL Y-17796</name>
    <dbReference type="NCBI Taxonomy" id="767744"/>
    <lineage>
        <taxon>Eukaryota</taxon>
        <taxon>Fungi</taxon>
        <taxon>Dikarya</taxon>
        <taxon>Ascomycota</taxon>
        <taxon>Saccharomycotina</taxon>
        <taxon>Trigonopsidomycetes</taxon>
        <taxon>Trigonopsidales</taxon>
        <taxon>Trigonopsidaceae</taxon>
        <taxon>Tortispora</taxon>
    </lineage>
</organism>
<accession>A0A1E4TIJ6</accession>